<evidence type="ECO:0000313" key="10">
    <source>
        <dbReference type="EMBL" id="HIR55622.1"/>
    </source>
</evidence>
<keyword evidence="3" id="KW-1003">Cell membrane</keyword>
<evidence type="ECO:0000256" key="2">
    <source>
        <dbReference type="ARBA" id="ARBA00022448"/>
    </source>
</evidence>
<organism evidence="10 11">
    <name type="scientific">Candidatus Scatomorpha intestinigallinarum</name>
    <dbReference type="NCBI Taxonomy" id="2840923"/>
    <lineage>
        <taxon>Bacteria</taxon>
        <taxon>Bacillati</taxon>
        <taxon>Bacillota</taxon>
        <taxon>Clostridia</taxon>
        <taxon>Eubacteriales</taxon>
        <taxon>Candidatus Scatomorpha</taxon>
    </lineage>
</organism>
<evidence type="ECO:0000256" key="4">
    <source>
        <dbReference type="ARBA" id="ARBA00022737"/>
    </source>
</evidence>
<evidence type="ECO:0000259" key="9">
    <source>
        <dbReference type="PROSITE" id="PS50893"/>
    </source>
</evidence>
<evidence type="ECO:0000256" key="5">
    <source>
        <dbReference type="ARBA" id="ARBA00022741"/>
    </source>
</evidence>
<comment type="caution">
    <text evidence="10">The sequence shown here is derived from an EMBL/GenBank/DDBJ whole genome shotgun (WGS) entry which is preliminary data.</text>
</comment>
<keyword evidence="2" id="KW-0813">Transport</keyword>
<dbReference type="InterPro" id="IPR017871">
    <property type="entry name" value="ABC_transporter-like_CS"/>
</dbReference>
<evidence type="ECO:0000256" key="3">
    <source>
        <dbReference type="ARBA" id="ARBA00022475"/>
    </source>
</evidence>
<keyword evidence="7" id="KW-1278">Translocase</keyword>
<dbReference type="AlphaFoldDB" id="A0A9D1DMP2"/>
<dbReference type="InterPro" id="IPR027417">
    <property type="entry name" value="P-loop_NTPase"/>
</dbReference>
<keyword evidence="8" id="KW-0472">Membrane</keyword>
<gene>
    <name evidence="10" type="ORF">IAD36_08530</name>
</gene>
<dbReference type="CDD" id="cd03216">
    <property type="entry name" value="ABC_Carb_Monos_I"/>
    <property type="match status" value="1"/>
</dbReference>
<dbReference type="GO" id="GO:0005886">
    <property type="term" value="C:plasma membrane"/>
    <property type="evidence" value="ECO:0007669"/>
    <property type="project" value="UniProtKB-SubCell"/>
</dbReference>
<dbReference type="PROSITE" id="PS50893">
    <property type="entry name" value="ABC_TRANSPORTER_2"/>
    <property type="match status" value="2"/>
</dbReference>
<accession>A0A9D1DMP2</accession>
<dbReference type="CDD" id="cd03215">
    <property type="entry name" value="ABC_Carb_Monos_II"/>
    <property type="match status" value="1"/>
</dbReference>
<evidence type="ECO:0000256" key="8">
    <source>
        <dbReference type="ARBA" id="ARBA00023136"/>
    </source>
</evidence>
<evidence type="ECO:0000256" key="1">
    <source>
        <dbReference type="ARBA" id="ARBA00004202"/>
    </source>
</evidence>
<keyword evidence="6 10" id="KW-0067">ATP-binding</keyword>
<dbReference type="PROSITE" id="PS00211">
    <property type="entry name" value="ABC_TRANSPORTER_1"/>
    <property type="match status" value="1"/>
</dbReference>
<dbReference type="PANTHER" id="PTHR43790:SF9">
    <property type="entry name" value="GALACTOFURANOSE TRANSPORTER ATP-BINDING PROTEIN YTFR"/>
    <property type="match status" value="1"/>
</dbReference>
<sequence>MKNISKSFAKNKVLHDVNFSVRAGEVHALLGENGAGKSTLVKILGGIYQPDGGEICISGEKQSFSSALDAQKHGVSIIHQELMLMPHLSIAENLFMGRELGKTSWTVDKKAQNRRARELLADFGLDFEPDTRLERLTIAQQQMVEVIRAISFNAKVIAMDEPTSSLSEHEAERLFELIRSLKKQNVGIILISHRLNDIFALSDRITVLRDGVCAGTQETAEATEDGLIAMMVGRDVEHFYARSDRDIKDEEVLRVEHLSDGGLAKDVSFSLRRGEILGVSGLVGAGRSEALQCVFGLSRRVSGEVFVHGESVHFRAPWEAIKGGLGYVCEDRKRDGLFLKQNIKFNSTINVLDRFIRALRCDKRREEQISAEYAQALKTRITSLDQIVGYLSGGNQQKVLISRWLASTTDILLLDEPTRGVDVNTKQDIYQLMGELTAGGMSVVFVSSELAELLNVCDRIMVMSDGKTAGTLERTEFDQETIMQLATQEFRQRG</sequence>
<keyword evidence="5" id="KW-0547">Nucleotide-binding</keyword>
<dbReference type="SMART" id="SM00382">
    <property type="entry name" value="AAA"/>
    <property type="match status" value="2"/>
</dbReference>
<dbReference type="Proteomes" id="UP000824238">
    <property type="component" value="Unassembled WGS sequence"/>
</dbReference>
<dbReference type="InterPro" id="IPR050107">
    <property type="entry name" value="ABC_carbohydrate_import_ATPase"/>
</dbReference>
<evidence type="ECO:0000256" key="6">
    <source>
        <dbReference type="ARBA" id="ARBA00022840"/>
    </source>
</evidence>
<dbReference type="FunFam" id="3.40.50.300:FF:000127">
    <property type="entry name" value="Ribose import ATP-binding protein RbsA"/>
    <property type="match status" value="1"/>
</dbReference>
<dbReference type="GO" id="GO:0016887">
    <property type="term" value="F:ATP hydrolysis activity"/>
    <property type="evidence" value="ECO:0007669"/>
    <property type="project" value="InterPro"/>
</dbReference>
<reference evidence="10" key="2">
    <citation type="journal article" date="2021" name="PeerJ">
        <title>Extensive microbial diversity within the chicken gut microbiome revealed by metagenomics and culture.</title>
        <authorList>
            <person name="Gilroy R."/>
            <person name="Ravi A."/>
            <person name="Getino M."/>
            <person name="Pursley I."/>
            <person name="Horton D.L."/>
            <person name="Alikhan N.F."/>
            <person name="Baker D."/>
            <person name="Gharbi K."/>
            <person name="Hall N."/>
            <person name="Watson M."/>
            <person name="Adriaenssens E.M."/>
            <person name="Foster-Nyarko E."/>
            <person name="Jarju S."/>
            <person name="Secka A."/>
            <person name="Antonio M."/>
            <person name="Oren A."/>
            <person name="Chaudhuri R.R."/>
            <person name="La Ragione R."/>
            <person name="Hildebrand F."/>
            <person name="Pallen M.J."/>
        </authorList>
    </citation>
    <scope>NUCLEOTIDE SEQUENCE</scope>
    <source>
        <strain evidence="10">ChiGjej3B3-7149</strain>
    </source>
</reference>
<name>A0A9D1DMP2_9FIRM</name>
<dbReference type="PANTHER" id="PTHR43790">
    <property type="entry name" value="CARBOHYDRATE TRANSPORT ATP-BINDING PROTEIN MG119-RELATED"/>
    <property type="match status" value="1"/>
</dbReference>
<dbReference type="InterPro" id="IPR003439">
    <property type="entry name" value="ABC_transporter-like_ATP-bd"/>
</dbReference>
<dbReference type="SUPFAM" id="SSF52540">
    <property type="entry name" value="P-loop containing nucleoside triphosphate hydrolases"/>
    <property type="match status" value="2"/>
</dbReference>
<dbReference type="Gene3D" id="3.40.50.300">
    <property type="entry name" value="P-loop containing nucleotide triphosphate hydrolases"/>
    <property type="match status" value="2"/>
</dbReference>
<proteinExistence type="predicted"/>
<dbReference type="InterPro" id="IPR003593">
    <property type="entry name" value="AAA+_ATPase"/>
</dbReference>
<dbReference type="EMBL" id="DVHH01000203">
    <property type="protein sequence ID" value="HIR55622.1"/>
    <property type="molecule type" value="Genomic_DNA"/>
</dbReference>
<feature type="domain" description="ABC transporter" evidence="9">
    <location>
        <begin position="247"/>
        <end position="490"/>
    </location>
</feature>
<protein>
    <submittedName>
        <fullName evidence="10">Sugar ABC transporter ATP-binding protein</fullName>
    </submittedName>
</protein>
<dbReference type="Pfam" id="PF00005">
    <property type="entry name" value="ABC_tran"/>
    <property type="match status" value="2"/>
</dbReference>
<feature type="domain" description="ABC transporter" evidence="9">
    <location>
        <begin position="1"/>
        <end position="235"/>
    </location>
</feature>
<dbReference type="GO" id="GO:0005524">
    <property type="term" value="F:ATP binding"/>
    <property type="evidence" value="ECO:0007669"/>
    <property type="project" value="UniProtKB-KW"/>
</dbReference>
<comment type="subcellular location">
    <subcellularLocation>
        <location evidence="1">Cell membrane</location>
        <topology evidence="1">Peripheral membrane protein</topology>
    </subcellularLocation>
</comment>
<evidence type="ECO:0000256" key="7">
    <source>
        <dbReference type="ARBA" id="ARBA00022967"/>
    </source>
</evidence>
<keyword evidence="4" id="KW-0677">Repeat</keyword>
<evidence type="ECO:0000313" key="11">
    <source>
        <dbReference type="Proteomes" id="UP000824238"/>
    </source>
</evidence>
<reference evidence="10" key="1">
    <citation type="submission" date="2020-10" db="EMBL/GenBank/DDBJ databases">
        <authorList>
            <person name="Gilroy R."/>
        </authorList>
    </citation>
    <scope>NUCLEOTIDE SEQUENCE</scope>
    <source>
        <strain evidence="10">ChiGjej3B3-7149</strain>
    </source>
</reference>